<organism evidence="1 2">
    <name type="scientific">Dichomitus squalens</name>
    <dbReference type="NCBI Taxonomy" id="114155"/>
    <lineage>
        <taxon>Eukaryota</taxon>
        <taxon>Fungi</taxon>
        <taxon>Dikarya</taxon>
        <taxon>Basidiomycota</taxon>
        <taxon>Agaricomycotina</taxon>
        <taxon>Agaricomycetes</taxon>
        <taxon>Polyporales</taxon>
        <taxon>Polyporaceae</taxon>
        <taxon>Dichomitus</taxon>
    </lineage>
</organism>
<gene>
    <name evidence="1" type="ORF">BD310DRAFT_929902</name>
</gene>
<dbReference type="Proteomes" id="UP000292082">
    <property type="component" value="Unassembled WGS sequence"/>
</dbReference>
<reference evidence="1 2" key="1">
    <citation type="submission" date="2019-01" db="EMBL/GenBank/DDBJ databases">
        <title>Draft genome sequences of three monokaryotic isolates of the white-rot basidiomycete fungus Dichomitus squalens.</title>
        <authorList>
            <consortium name="DOE Joint Genome Institute"/>
            <person name="Lopez S.C."/>
            <person name="Andreopoulos B."/>
            <person name="Pangilinan J."/>
            <person name="Lipzen A."/>
            <person name="Riley R."/>
            <person name="Ahrendt S."/>
            <person name="Ng V."/>
            <person name="Barry K."/>
            <person name="Daum C."/>
            <person name="Grigoriev I.V."/>
            <person name="Hilden K.S."/>
            <person name="Makela M.R."/>
            <person name="de Vries R.P."/>
        </authorList>
    </citation>
    <scope>NUCLEOTIDE SEQUENCE [LARGE SCALE GENOMIC DNA]</scope>
    <source>
        <strain evidence="1 2">CBS 464.89</strain>
    </source>
</reference>
<protein>
    <submittedName>
        <fullName evidence="1">Uncharacterized protein</fullName>
    </submittedName>
</protein>
<dbReference type="AlphaFoldDB" id="A0A4Q9NSW8"/>
<name>A0A4Q9NSW8_9APHY</name>
<keyword evidence="2" id="KW-1185">Reference proteome</keyword>
<sequence>MGLVFFYRLASLALATITAVIVLGLCVSSTTAFHKLLSGPGLAGITTTLTYANLGIAAGAMVIISLPAMLFVDFINDGRIGLPILIEIPWLCVLWIMFIATGLSTRHFTNGPGKLPHGVTCGDVPTDEFKTLCHEWDPIQIISYITAGLLFLYTITLLGVSTFRAYGGKSMWGTSVKNSEL</sequence>
<dbReference type="EMBL" id="ML145140">
    <property type="protein sequence ID" value="TBU57216.1"/>
    <property type="molecule type" value="Genomic_DNA"/>
</dbReference>
<evidence type="ECO:0000313" key="1">
    <source>
        <dbReference type="EMBL" id="TBU57216.1"/>
    </source>
</evidence>
<dbReference type="STRING" id="114155.A0A4Q9NSW8"/>
<accession>A0A4Q9NSW8</accession>
<evidence type="ECO:0000313" key="2">
    <source>
        <dbReference type="Proteomes" id="UP000292082"/>
    </source>
</evidence>
<dbReference type="OMA" id="ICDDIHP"/>
<proteinExistence type="predicted"/>